<gene>
    <name evidence="1" type="ORF">NC99_31230</name>
</gene>
<name>A0A0L8V6Q1_9BACT</name>
<dbReference type="Proteomes" id="UP000036958">
    <property type="component" value="Unassembled WGS sequence"/>
</dbReference>
<evidence type="ECO:0000313" key="2">
    <source>
        <dbReference type="Proteomes" id="UP000036958"/>
    </source>
</evidence>
<dbReference type="STRING" id="1409788.NC99_31230"/>
<accession>A0A0L8V6Q1</accession>
<dbReference type="AlphaFoldDB" id="A0A0L8V6Q1"/>
<sequence length="51" mass="6221">MLLNIIFIRVCVRSNMFVSSHFYIRLLSLILTRKTRSRNHNFHHPFETFTL</sequence>
<dbReference type="EMBL" id="LGIA01000171">
    <property type="protein sequence ID" value="KOH44130.1"/>
    <property type="molecule type" value="Genomic_DNA"/>
</dbReference>
<protein>
    <submittedName>
        <fullName evidence="1">Uncharacterized protein</fullName>
    </submittedName>
</protein>
<proteinExistence type="predicted"/>
<organism evidence="1 2">
    <name type="scientific">Sunxiuqinia dokdonensis</name>
    <dbReference type="NCBI Taxonomy" id="1409788"/>
    <lineage>
        <taxon>Bacteria</taxon>
        <taxon>Pseudomonadati</taxon>
        <taxon>Bacteroidota</taxon>
        <taxon>Bacteroidia</taxon>
        <taxon>Marinilabiliales</taxon>
        <taxon>Prolixibacteraceae</taxon>
        <taxon>Sunxiuqinia</taxon>
    </lineage>
</organism>
<reference evidence="2" key="1">
    <citation type="submission" date="2015-07" db="EMBL/GenBank/DDBJ databases">
        <title>Genome sequencing of Sunxiuqinia dokdonensis strain SK.</title>
        <authorList>
            <person name="Ahn S."/>
            <person name="Kim B.-C."/>
        </authorList>
    </citation>
    <scope>NUCLEOTIDE SEQUENCE [LARGE SCALE GENOMIC DNA]</scope>
    <source>
        <strain evidence="2">SK</strain>
    </source>
</reference>
<keyword evidence="2" id="KW-1185">Reference proteome</keyword>
<comment type="caution">
    <text evidence="1">The sequence shown here is derived from an EMBL/GenBank/DDBJ whole genome shotgun (WGS) entry which is preliminary data.</text>
</comment>
<evidence type="ECO:0000313" key="1">
    <source>
        <dbReference type="EMBL" id="KOH44130.1"/>
    </source>
</evidence>